<comment type="similarity">
    <text evidence="1">Belongs to the protein kinase superfamily. CAMK Ser/Thr protein kinase family. CHEK2 subfamily.</text>
</comment>
<dbReference type="GO" id="GO:0005524">
    <property type="term" value="F:ATP binding"/>
    <property type="evidence" value="ECO:0007669"/>
    <property type="project" value="InterPro"/>
</dbReference>
<dbReference type="OrthoDB" id="10252171at2759"/>
<dbReference type="GeneID" id="19208783"/>
<dbReference type="PROSITE" id="PS50011">
    <property type="entry name" value="PROTEIN_KINASE_DOM"/>
    <property type="match status" value="1"/>
</dbReference>
<organism evidence="4 5">
    <name type="scientific">Coniophora puteana (strain RWD-64-598)</name>
    <name type="common">Brown rot fungus</name>
    <dbReference type="NCBI Taxonomy" id="741705"/>
    <lineage>
        <taxon>Eukaryota</taxon>
        <taxon>Fungi</taxon>
        <taxon>Dikarya</taxon>
        <taxon>Basidiomycota</taxon>
        <taxon>Agaricomycotina</taxon>
        <taxon>Agaricomycetes</taxon>
        <taxon>Agaricomycetidae</taxon>
        <taxon>Boletales</taxon>
        <taxon>Coniophorineae</taxon>
        <taxon>Coniophoraceae</taxon>
        <taxon>Coniophora</taxon>
    </lineage>
</organism>
<keyword evidence="4" id="KW-0808">Transferase</keyword>
<evidence type="ECO:0000256" key="1">
    <source>
        <dbReference type="ARBA" id="ARBA00005575"/>
    </source>
</evidence>
<dbReference type="AlphaFoldDB" id="A0A5M3N1P5"/>
<evidence type="ECO:0000259" key="2">
    <source>
        <dbReference type="PROSITE" id="PS50006"/>
    </source>
</evidence>
<keyword evidence="5" id="KW-1185">Reference proteome</keyword>
<dbReference type="Gene3D" id="2.60.200.20">
    <property type="match status" value="1"/>
</dbReference>
<dbReference type="PROSITE" id="PS50006">
    <property type="entry name" value="FHA_DOMAIN"/>
    <property type="match status" value="1"/>
</dbReference>
<reference evidence="5" key="1">
    <citation type="journal article" date="2012" name="Science">
        <title>The Paleozoic origin of enzymatic lignin decomposition reconstructed from 31 fungal genomes.</title>
        <authorList>
            <person name="Floudas D."/>
            <person name="Binder M."/>
            <person name="Riley R."/>
            <person name="Barry K."/>
            <person name="Blanchette R.A."/>
            <person name="Henrissat B."/>
            <person name="Martinez A.T."/>
            <person name="Otillar R."/>
            <person name="Spatafora J.W."/>
            <person name="Yadav J.S."/>
            <person name="Aerts A."/>
            <person name="Benoit I."/>
            <person name="Boyd A."/>
            <person name="Carlson A."/>
            <person name="Copeland A."/>
            <person name="Coutinho P.M."/>
            <person name="de Vries R.P."/>
            <person name="Ferreira P."/>
            <person name="Findley K."/>
            <person name="Foster B."/>
            <person name="Gaskell J."/>
            <person name="Glotzer D."/>
            <person name="Gorecki P."/>
            <person name="Heitman J."/>
            <person name="Hesse C."/>
            <person name="Hori C."/>
            <person name="Igarashi K."/>
            <person name="Jurgens J.A."/>
            <person name="Kallen N."/>
            <person name="Kersten P."/>
            <person name="Kohler A."/>
            <person name="Kuees U."/>
            <person name="Kumar T.K.A."/>
            <person name="Kuo A."/>
            <person name="LaButti K."/>
            <person name="Larrondo L.F."/>
            <person name="Lindquist E."/>
            <person name="Ling A."/>
            <person name="Lombard V."/>
            <person name="Lucas S."/>
            <person name="Lundell T."/>
            <person name="Martin R."/>
            <person name="McLaughlin D.J."/>
            <person name="Morgenstern I."/>
            <person name="Morin E."/>
            <person name="Murat C."/>
            <person name="Nagy L.G."/>
            <person name="Nolan M."/>
            <person name="Ohm R.A."/>
            <person name="Patyshakuliyeva A."/>
            <person name="Rokas A."/>
            <person name="Ruiz-Duenas F.J."/>
            <person name="Sabat G."/>
            <person name="Salamov A."/>
            <person name="Samejima M."/>
            <person name="Schmutz J."/>
            <person name="Slot J.C."/>
            <person name="St John F."/>
            <person name="Stenlid J."/>
            <person name="Sun H."/>
            <person name="Sun S."/>
            <person name="Syed K."/>
            <person name="Tsang A."/>
            <person name="Wiebenga A."/>
            <person name="Young D."/>
            <person name="Pisabarro A."/>
            <person name="Eastwood D.C."/>
            <person name="Martin F."/>
            <person name="Cullen D."/>
            <person name="Grigoriev I.V."/>
            <person name="Hibbett D.S."/>
        </authorList>
    </citation>
    <scope>NUCLEOTIDE SEQUENCE [LARGE SCALE GENOMIC DNA]</scope>
    <source>
        <strain evidence="5">RWD-64-598 SS2</strain>
    </source>
</reference>
<dbReference type="Proteomes" id="UP000053558">
    <property type="component" value="Unassembled WGS sequence"/>
</dbReference>
<proteinExistence type="inferred from homology"/>
<dbReference type="InterPro" id="IPR008271">
    <property type="entry name" value="Ser/Thr_kinase_AS"/>
</dbReference>
<dbReference type="Gene3D" id="3.30.200.20">
    <property type="entry name" value="Phosphorylase Kinase, domain 1"/>
    <property type="match status" value="1"/>
</dbReference>
<dbReference type="Gene3D" id="1.10.510.10">
    <property type="entry name" value="Transferase(Phosphotransferase) domain 1"/>
    <property type="match status" value="1"/>
</dbReference>
<protein>
    <submittedName>
        <fullName evidence="4">Kinase-like protein</fullName>
    </submittedName>
</protein>
<dbReference type="PROSITE" id="PS00108">
    <property type="entry name" value="PROTEIN_KINASE_ST"/>
    <property type="match status" value="1"/>
</dbReference>
<dbReference type="EMBL" id="JH711574">
    <property type="protein sequence ID" value="EIW85309.1"/>
    <property type="molecule type" value="Genomic_DNA"/>
</dbReference>
<feature type="domain" description="Protein kinase" evidence="3">
    <location>
        <begin position="130"/>
        <end position="419"/>
    </location>
</feature>
<dbReference type="InterPro" id="IPR000719">
    <property type="entry name" value="Prot_kinase_dom"/>
</dbReference>
<dbReference type="SMART" id="SM00220">
    <property type="entry name" value="S_TKc"/>
    <property type="match status" value="1"/>
</dbReference>
<dbReference type="InterPro" id="IPR000253">
    <property type="entry name" value="FHA_dom"/>
</dbReference>
<feature type="domain" description="FHA" evidence="2">
    <location>
        <begin position="72"/>
        <end position="108"/>
    </location>
</feature>
<dbReference type="RefSeq" id="XP_007764176.1">
    <property type="nucleotide sequence ID" value="XM_007765986.1"/>
</dbReference>
<dbReference type="SUPFAM" id="SSF49879">
    <property type="entry name" value="SMAD/FHA domain"/>
    <property type="match status" value="1"/>
</dbReference>
<evidence type="ECO:0000313" key="4">
    <source>
        <dbReference type="EMBL" id="EIW85309.1"/>
    </source>
</evidence>
<sequence>MSLHISLSSQLMAAPQQTPTLQWMTYTVQEVLHAIQSVNRNFSADYLWGILLPFGVLLGPIKLFKDQLITIISYKHYKIHWNGLTSKSSAVTVKDLSNNGTWINKQKIGKDQYMLTEEGNDIVFGQDPTMHELSSVSYCGYGVVVKAFSWVTNKWYAIKTIHAPKGVAAAEPHLRVSSQRDKMEDLAREVCILEQLQHNNVCKLEETFYYDSKISLVLEFVDGGDLNNYIYTHSTLVHLRIVHQDLKLENILLTSKKPPVVKVANFGLAKVKDSMSALKTICGTPEYMAPEVVLRLIRGYNNLVDSWSVGVIIFKMLTGKSPFIEDSTIAEMETCVTMHKSNWKPLEDMNISKNVKGRIWSSVISQLSVCHYVLNGTSVMLGMLQSISKKNDSIVYCVQTAKPLLATQGVLNHVVQGYS</sequence>
<dbReference type="InterPro" id="IPR011009">
    <property type="entry name" value="Kinase-like_dom_sf"/>
</dbReference>
<evidence type="ECO:0000259" key="3">
    <source>
        <dbReference type="PROSITE" id="PS50011"/>
    </source>
</evidence>
<evidence type="ECO:0000313" key="5">
    <source>
        <dbReference type="Proteomes" id="UP000053558"/>
    </source>
</evidence>
<dbReference type="SUPFAM" id="SSF56112">
    <property type="entry name" value="Protein kinase-like (PK-like)"/>
    <property type="match status" value="1"/>
</dbReference>
<comment type="caution">
    <text evidence="4">The sequence shown here is derived from an EMBL/GenBank/DDBJ whole genome shotgun (WGS) entry which is preliminary data.</text>
</comment>
<name>A0A5M3N1P5_CONPW</name>
<gene>
    <name evidence="4" type="ORF">CONPUDRAFT_70148</name>
</gene>
<dbReference type="GO" id="GO:0004672">
    <property type="term" value="F:protein kinase activity"/>
    <property type="evidence" value="ECO:0007669"/>
    <property type="project" value="InterPro"/>
</dbReference>
<dbReference type="PANTHER" id="PTHR24347">
    <property type="entry name" value="SERINE/THREONINE-PROTEIN KINASE"/>
    <property type="match status" value="1"/>
</dbReference>
<dbReference type="InterPro" id="IPR008984">
    <property type="entry name" value="SMAD_FHA_dom_sf"/>
</dbReference>
<dbReference type="KEGG" id="cput:CONPUDRAFT_70148"/>
<dbReference type="Pfam" id="PF00498">
    <property type="entry name" value="FHA"/>
    <property type="match status" value="1"/>
</dbReference>
<accession>A0A5M3N1P5</accession>
<keyword evidence="4" id="KW-0418">Kinase</keyword>
<dbReference type="Pfam" id="PF00069">
    <property type="entry name" value="Pkinase"/>
    <property type="match status" value="2"/>
</dbReference>